<evidence type="ECO:0000259" key="2">
    <source>
        <dbReference type="SMART" id="SM00421"/>
    </source>
</evidence>
<dbReference type="InterPro" id="IPR036388">
    <property type="entry name" value="WH-like_DNA-bd_sf"/>
</dbReference>
<proteinExistence type="predicted"/>
<name>A0ABT8AWV2_9HYPH</name>
<dbReference type="RefSeq" id="WP_238291317.1">
    <property type="nucleotide sequence ID" value="NZ_BPQS01000036.1"/>
</dbReference>
<dbReference type="Proteomes" id="UP001244297">
    <property type="component" value="Unassembled WGS sequence"/>
</dbReference>
<dbReference type="Gene3D" id="1.10.10.10">
    <property type="entry name" value="Winged helix-like DNA-binding domain superfamily/Winged helix DNA-binding domain"/>
    <property type="match status" value="1"/>
</dbReference>
<gene>
    <name evidence="3" type="ORF">QWZ18_25455</name>
</gene>
<evidence type="ECO:0000256" key="1">
    <source>
        <dbReference type="SAM" id="MobiDB-lite"/>
    </source>
</evidence>
<evidence type="ECO:0000313" key="3">
    <source>
        <dbReference type="EMBL" id="MDN3573941.1"/>
    </source>
</evidence>
<reference evidence="4" key="1">
    <citation type="journal article" date="2019" name="Int. J. Syst. Evol. Microbiol.">
        <title>The Global Catalogue of Microorganisms (GCM) 10K type strain sequencing project: providing services to taxonomists for standard genome sequencing and annotation.</title>
        <authorList>
            <consortium name="The Broad Institute Genomics Platform"/>
            <consortium name="The Broad Institute Genome Sequencing Center for Infectious Disease"/>
            <person name="Wu L."/>
            <person name="Ma J."/>
        </authorList>
    </citation>
    <scope>NUCLEOTIDE SEQUENCE [LARGE SCALE GENOMIC DNA]</scope>
    <source>
        <strain evidence="4">CECT 7806</strain>
    </source>
</reference>
<dbReference type="InterPro" id="IPR000792">
    <property type="entry name" value="Tscrpt_reg_LuxR_C"/>
</dbReference>
<dbReference type="SMART" id="SM00421">
    <property type="entry name" value="HTH_LUXR"/>
    <property type="match status" value="1"/>
</dbReference>
<feature type="domain" description="HTH luxR-type" evidence="2">
    <location>
        <begin position="168"/>
        <end position="225"/>
    </location>
</feature>
<evidence type="ECO:0000313" key="4">
    <source>
        <dbReference type="Proteomes" id="UP001244297"/>
    </source>
</evidence>
<keyword evidence="4" id="KW-1185">Reference proteome</keyword>
<organism evidence="3 4">
    <name type="scientific">Methylobacterium longum</name>
    <dbReference type="NCBI Taxonomy" id="767694"/>
    <lineage>
        <taxon>Bacteria</taxon>
        <taxon>Pseudomonadati</taxon>
        <taxon>Pseudomonadota</taxon>
        <taxon>Alphaproteobacteria</taxon>
        <taxon>Hyphomicrobiales</taxon>
        <taxon>Methylobacteriaceae</taxon>
        <taxon>Methylobacterium</taxon>
    </lineage>
</organism>
<feature type="region of interest" description="Disordered" evidence="1">
    <location>
        <begin position="1"/>
        <end position="39"/>
    </location>
</feature>
<comment type="caution">
    <text evidence="3">The sequence shown here is derived from an EMBL/GenBank/DDBJ whole genome shotgun (WGS) entry which is preliminary data.</text>
</comment>
<sequence>MLAAADPTPMMPGAPHAPRGDLSGAGSDRADDADGPQHAQVEPTRVAAALQAFVEHLEEGVVVIATCGRVLFLNCAARAMVRGVPLRLVNGHLRASVPNDTAALRKMVSGCRLNGGDSIRLVSEDRTLLIAASALAPIAFAPAESAVLLRLIDPAAIRLPRQEILQVQFGFTPAEAAFALEMLAGNDLVASATRRGIALNTARAHLRRIFDKTETRRQAALIRLLLLCPQPVTRQV</sequence>
<protein>
    <submittedName>
        <fullName evidence="3">Helix-turn-helix transcriptional regulator</fullName>
    </submittedName>
</protein>
<dbReference type="EMBL" id="JAUFPT010000088">
    <property type="protein sequence ID" value="MDN3573941.1"/>
    <property type="molecule type" value="Genomic_DNA"/>
</dbReference>
<accession>A0ABT8AWV2</accession>
<dbReference type="InterPro" id="IPR016032">
    <property type="entry name" value="Sig_transdc_resp-reg_C-effctor"/>
</dbReference>
<dbReference type="SUPFAM" id="SSF46894">
    <property type="entry name" value="C-terminal effector domain of the bipartite response regulators"/>
    <property type="match status" value="1"/>
</dbReference>